<evidence type="ECO:0000313" key="1">
    <source>
        <dbReference type="EMBL" id="KZV83058.1"/>
    </source>
</evidence>
<dbReference type="EMBL" id="KV426291">
    <property type="protein sequence ID" value="KZV83058.1"/>
    <property type="molecule type" value="Genomic_DNA"/>
</dbReference>
<name>A0A165CT14_EXIGL</name>
<sequence>MTTAVTGAGRRVTRTIDVRAVHAILTTAQSNDRPQPYTGAGDDGTRALAARALIHDRRRDACPPSA</sequence>
<accession>A0A165CT14</accession>
<keyword evidence="2" id="KW-1185">Reference proteome</keyword>
<dbReference type="Proteomes" id="UP000077266">
    <property type="component" value="Unassembled WGS sequence"/>
</dbReference>
<proteinExistence type="predicted"/>
<gene>
    <name evidence="1" type="ORF">EXIGLDRAFT_728994</name>
</gene>
<evidence type="ECO:0000313" key="2">
    <source>
        <dbReference type="Proteomes" id="UP000077266"/>
    </source>
</evidence>
<organism evidence="1 2">
    <name type="scientific">Exidia glandulosa HHB12029</name>
    <dbReference type="NCBI Taxonomy" id="1314781"/>
    <lineage>
        <taxon>Eukaryota</taxon>
        <taxon>Fungi</taxon>
        <taxon>Dikarya</taxon>
        <taxon>Basidiomycota</taxon>
        <taxon>Agaricomycotina</taxon>
        <taxon>Agaricomycetes</taxon>
        <taxon>Auriculariales</taxon>
        <taxon>Exidiaceae</taxon>
        <taxon>Exidia</taxon>
    </lineage>
</organism>
<protein>
    <submittedName>
        <fullName evidence="1">Uncharacterized protein</fullName>
    </submittedName>
</protein>
<dbReference type="AlphaFoldDB" id="A0A165CT14"/>
<dbReference type="InParanoid" id="A0A165CT14"/>
<reference evidence="1 2" key="1">
    <citation type="journal article" date="2016" name="Mol. Biol. Evol.">
        <title>Comparative Genomics of Early-Diverging Mushroom-Forming Fungi Provides Insights into the Origins of Lignocellulose Decay Capabilities.</title>
        <authorList>
            <person name="Nagy L.G."/>
            <person name="Riley R."/>
            <person name="Tritt A."/>
            <person name="Adam C."/>
            <person name="Daum C."/>
            <person name="Floudas D."/>
            <person name="Sun H."/>
            <person name="Yadav J.S."/>
            <person name="Pangilinan J."/>
            <person name="Larsson K.H."/>
            <person name="Matsuura K."/>
            <person name="Barry K."/>
            <person name="Labutti K."/>
            <person name="Kuo R."/>
            <person name="Ohm R.A."/>
            <person name="Bhattacharya S.S."/>
            <person name="Shirouzu T."/>
            <person name="Yoshinaga Y."/>
            <person name="Martin F.M."/>
            <person name="Grigoriev I.V."/>
            <person name="Hibbett D.S."/>
        </authorList>
    </citation>
    <scope>NUCLEOTIDE SEQUENCE [LARGE SCALE GENOMIC DNA]</scope>
    <source>
        <strain evidence="1 2">HHB12029</strain>
    </source>
</reference>